<evidence type="ECO:0000313" key="2">
    <source>
        <dbReference type="Proteomes" id="UP000683925"/>
    </source>
</evidence>
<protein>
    <submittedName>
        <fullName evidence="1">Uncharacterized protein</fullName>
    </submittedName>
</protein>
<gene>
    <name evidence="1" type="ORF">POCTA_138.1.T1530138</name>
</gene>
<dbReference type="Proteomes" id="UP000683925">
    <property type="component" value="Unassembled WGS sequence"/>
</dbReference>
<dbReference type="PANTHER" id="PTHR33706:SF1">
    <property type="entry name" value="TPR REPEAT PROTEIN"/>
    <property type="match status" value="1"/>
</dbReference>
<accession>A0A8S1YHS9</accession>
<organism evidence="1 2">
    <name type="scientific">Paramecium octaurelia</name>
    <dbReference type="NCBI Taxonomy" id="43137"/>
    <lineage>
        <taxon>Eukaryota</taxon>
        <taxon>Sar</taxon>
        <taxon>Alveolata</taxon>
        <taxon>Ciliophora</taxon>
        <taxon>Intramacronucleata</taxon>
        <taxon>Oligohymenophorea</taxon>
        <taxon>Peniculida</taxon>
        <taxon>Parameciidae</taxon>
        <taxon>Paramecium</taxon>
    </lineage>
</organism>
<evidence type="ECO:0000313" key="1">
    <source>
        <dbReference type="EMBL" id="CAD8211282.1"/>
    </source>
</evidence>
<dbReference type="AlphaFoldDB" id="A0A8S1YHS9"/>
<dbReference type="EMBL" id="CAJJDP010000155">
    <property type="protein sequence ID" value="CAD8211282.1"/>
    <property type="molecule type" value="Genomic_DNA"/>
</dbReference>
<sequence length="410" mass="47768">MGDFLQKQICVSLLYKVLNLQNTLQVGEDHTMEEMKTLKLGNGLSWMKNLMILNKSFIKVVTKMVERLVHGIFFQLKRVPYMVFFIIRLGVDSIMKQIMELRSDIGLNQMRDILMINKQLFVVSIILVIRQEDGIFYIEYHLKSLNKCNQYIYVCNKPFCIKSGGGLYDEQRSGLKIQNWIELVEGFQWKKQVTYRGQFENGRKIGRWDIYYKSQQMQQLGEDHLMKEVITSKMGFGLSWIQDLMMQNKQLIEAILTMVQKLVNGIFVTKIIACNMLNINKYVISGGGSYDEGGESIKIGYWTELDKGFCDAKQVIHRGEFQNGRKIGKWDIFYKDQQMQQFYISGRLKYLFSGGGYYDGQSGNIKIGKWTELDSQFNDLKQLIILGQYQNDKKVGKWVETRTNIEIASI</sequence>
<dbReference type="PANTHER" id="PTHR33706">
    <property type="entry name" value="MORN VARIANT REPEAT PROTEIN"/>
    <property type="match status" value="1"/>
</dbReference>
<name>A0A8S1YHS9_PAROT</name>
<keyword evidence="2" id="KW-1185">Reference proteome</keyword>
<proteinExistence type="predicted"/>
<comment type="caution">
    <text evidence="1">The sequence shown here is derived from an EMBL/GenBank/DDBJ whole genome shotgun (WGS) entry which is preliminary data.</text>
</comment>
<reference evidence="1" key="1">
    <citation type="submission" date="2021-01" db="EMBL/GenBank/DDBJ databases">
        <authorList>
            <consortium name="Genoscope - CEA"/>
            <person name="William W."/>
        </authorList>
    </citation>
    <scope>NUCLEOTIDE SEQUENCE</scope>
</reference>